<evidence type="ECO:0000313" key="4">
    <source>
        <dbReference type="EMBL" id="MEA3568839.1"/>
    </source>
</evidence>
<dbReference type="PRINTS" id="PR01346">
    <property type="entry name" value="HELNAPAPROT"/>
</dbReference>
<dbReference type="CDD" id="cd01043">
    <property type="entry name" value="DPS"/>
    <property type="match status" value="1"/>
</dbReference>
<dbReference type="InterPro" id="IPR009078">
    <property type="entry name" value="Ferritin-like_SF"/>
</dbReference>
<name>A0ABU5PFX9_9BACL</name>
<dbReference type="InterPro" id="IPR012347">
    <property type="entry name" value="Ferritin-like"/>
</dbReference>
<dbReference type="Gene3D" id="1.20.1260.10">
    <property type="match status" value="1"/>
</dbReference>
<keyword evidence="5" id="KW-1185">Reference proteome</keyword>
<dbReference type="RefSeq" id="WP_323076147.1">
    <property type="nucleotide sequence ID" value="NZ_CBCSKM010000016.1"/>
</dbReference>
<gene>
    <name evidence="4" type="ORF">U9M73_02355</name>
</gene>
<dbReference type="InterPro" id="IPR002177">
    <property type="entry name" value="DPS_DNA-bd"/>
</dbReference>
<dbReference type="Proteomes" id="UP001292216">
    <property type="component" value="Unassembled WGS sequence"/>
</dbReference>
<dbReference type="SUPFAM" id="SSF47240">
    <property type="entry name" value="Ferritin-like"/>
    <property type="match status" value="1"/>
</dbReference>
<reference evidence="4 5" key="1">
    <citation type="submission" date="2023-12" db="EMBL/GenBank/DDBJ databases">
        <title>Whole genome sequencing of Paenibacillus phoenicis isolated from the Phoenix Mars Lander spacecraft assembly facility.</title>
        <authorList>
            <person name="Garcia A."/>
            <person name="Venkateswaran K."/>
        </authorList>
    </citation>
    <scope>NUCLEOTIDE SEQUENCE [LARGE SCALE GENOMIC DNA]</scope>
    <source>
        <strain evidence="4 5">3PO2SA</strain>
    </source>
</reference>
<comment type="similarity">
    <text evidence="1 2">Belongs to the Dps family.</text>
</comment>
<evidence type="ECO:0000313" key="5">
    <source>
        <dbReference type="Proteomes" id="UP001292216"/>
    </source>
</evidence>
<dbReference type="PIRSF" id="PIRSF005900">
    <property type="entry name" value="Dps"/>
    <property type="match status" value="1"/>
</dbReference>
<proteinExistence type="inferred from homology"/>
<dbReference type="PANTHER" id="PTHR42932">
    <property type="entry name" value="GENERAL STRESS PROTEIN 20U"/>
    <property type="match status" value="1"/>
</dbReference>
<dbReference type="InterPro" id="IPR023188">
    <property type="entry name" value="DPS_DNA-bd_CS"/>
</dbReference>
<evidence type="ECO:0000256" key="2">
    <source>
        <dbReference type="RuleBase" id="RU003875"/>
    </source>
</evidence>
<organism evidence="4 5">
    <name type="scientific">Paenibacillus phoenicis</name>
    <dbReference type="NCBI Taxonomy" id="554117"/>
    <lineage>
        <taxon>Bacteria</taxon>
        <taxon>Bacillati</taxon>
        <taxon>Bacillota</taxon>
        <taxon>Bacilli</taxon>
        <taxon>Bacillales</taxon>
        <taxon>Paenibacillaceae</taxon>
        <taxon>Paenibacillus</taxon>
    </lineage>
</organism>
<dbReference type="PANTHER" id="PTHR42932:SF1">
    <property type="entry name" value="GENERAL STRESS PROTEIN 20U"/>
    <property type="match status" value="1"/>
</dbReference>
<feature type="domain" description="Ferritin/DPS" evidence="3">
    <location>
        <begin position="19"/>
        <end position="157"/>
    </location>
</feature>
<dbReference type="PROSITE" id="PS00818">
    <property type="entry name" value="DPS_1"/>
    <property type="match status" value="1"/>
</dbReference>
<accession>A0ABU5PFX9</accession>
<dbReference type="EMBL" id="JAYERP010000001">
    <property type="protein sequence ID" value="MEA3568839.1"/>
    <property type="molecule type" value="Genomic_DNA"/>
</dbReference>
<dbReference type="Pfam" id="PF00210">
    <property type="entry name" value="Ferritin"/>
    <property type="match status" value="1"/>
</dbReference>
<comment type="caution">
    <text evidence="4">The sequence shown here is derived from an EMBL/GenBank/DDBJ whole genome shotgun (WGS) entry which is preliminary data.</text>
</comment>
<evidence type="ECO:0000259" key="3">
    <source>
        <dbReference type="Pfam" id="PF00210"/>
    </source>
</evidence>
<evidence type="ECO:0000256" key="1">
    <source>
        <dbReference type="ARBA" id="ARBA00009497"/>
    </source>
</evidence>
<sequence length="157" mass="18015">MGKSEATPAKNTKKSSLEQLLNEQVANLNVLYVKLHNYHWYVKGTNFFRLHAKFEELYNEVTEQMDAIAERMLALKWNPAASLEEYLDLATIQEATGKEEPQAMVQHVLEDLATLTEAYNEGIGLADQVEDNVTSDLLTGYLGKWEKQMWMLRAYLD</sequence>
<dbReference type="InterPro" id="IPR008331">
    <property type="entry name" value="Ferritin_DPS_dom"/>
</dbReference>
<protein>
    <submittedName>
        <fullName evidence="4">DNA starvation/stationary phase protection protein</fullName>
    </submittedName>
</protein>